<dbReference type="Gene3D" id="3.40.50.410">
    <property type="entry name" value="von Willebrand factor, type A domain"/>
    <property type="match status" value="1"/>
</dbReference>
<keyword evidence="6" id="KW-1185">Reference proteome</keyword>
<dbReference type="GO" id="GO:0005634">
    <property type="term" value="C:nucleus"/>
    <property type="evidence" value="ECO:0007669"/>
    <property type="project" value="TreeGrafter"/>
</dbReference>
<dbReference type="InterPro" id="IPR002035">
    <property type="entry name" value="VWF_A"/>
</dbReference>
<feature type="compositionally biased region" description="Basic and acidic residues" evidence="3">
    <location>
        <begin position="224"/>
        <end position="234"/>
    </location>
</feature>
<dbReference type="Proteomes" id="UP000673691">
    <property type="component" value="Unassembled WGS sequence"/>
</dbReference>
<evidence type="ECO:0000259" key="4">
    <source>
        <dbReference type="PROSITE" id="PS50234"/>
    </source>
</evidence>
<dbReference type="Pfam" id="PF00092">
    <property type="entry name" value="VWA"/>
    <property type="match status" value="1"/>
</dbReference>
<evidence type="ECO:0000313" key="5">
    <source>
        <dbReference type="EMBL" id="KAG5458975.1"/>
    </source>
</evidence>
<evidence type="ECO:0000313" key="6">
    <source>
        <dbReference type="Proteomes" id="UP000673691"/>
    </source>
</evidence>
<evidence type="ECO:0000256" key="2">
    <source>
        <dbReference type="ARBA" id="ARBA00022840"/>
    </source>
</evidence>
<dbReference type="PROSITE" id="PS50234">
    <property type="entry name" value="VWFA"/>
    <property type="match status" value="1"/>
</dbReference>
<feature type="compositionally biased region" description="Basic and acidic residues" evidence="3">
    <location>
        <begin position="56"/>
        <end position="78"/>
    </location>
</feature>
<proteinExistence type="predicted"/>
<dbReference type="GO" id="GO:0030687">
    <property type="term" value="C:preribosome, large subunit precursor"/>
    <property type="evidence" value="ECO:0007669"/>
    <property type="project" value="TreeGrafter"/>
</dbReference>
<feature type="region of interest" description="Disordered" evidence="3">
    <location>
        <begin position="1"/>
        <end position="272"/>
    </location>
</feature>
<dbReference type="PANTHER" id="PTHR48103:SF2">
    <property type="entry name" value="MIDASIN"/>
    <property type="match status" value="1"/>
</dbReference>
<feature type="compositionally biased region" description="Polar residues" evidence="3">
    <location>
        <begin position="111"/>
        <end position="123"/>
    </location>
</feature>
<feature type="region of interest" description="Disordered" evidence="3">
    <location>
        <begin position="317"/>
        <end position="338"/>
    </location>
</feature>
<comment type="caution">
    <text evidence="5">The sequence shown here is derived from an EMBL/GenBank/DDBJ whole genome shotgun (WGS) entry which is preliminary data.</text>
</comment>
<dbReference type="EMBL" id="JAEFCI010007587">
    <property type="protein sequence ID" value="KAG5458975.1"/>
    <property type="molecule type" value="Genomic_DNA"/>
</dbReference>
<protein>
    <recommendedName>
        <fullName evidence="4">VWFA domain-containing protein</fullName>
    </recommendedName>
</protein>
<keyword evidence="1" id="KW-0547">Nucleotide-binding</keyword>
<dbReference type="AlphaFoldDB" id="A0A8H8DHX8"/>
<dbReference type="SMART" id="SM00327">
    <property type="entry name" value="VWA"/>
    <property type="match status" value="1"/>
</dbReference>
<organism evidence="5 6">
    <name type="scientific">Olpidium bornovanus</name>
    <dbReference type="NCBI Taxonomy" id="278681"/>
    <lineage>
        <taxon>Eukaryota</taxon>
        <taxon>Fungi</taxon>
        <taxon>Fungi incertae sedis</taxon>
        <taxon>Olpidiomycota</taxon>
        <taxon>Olpidiomycotina</taxon>
        <taxon>Olpidiomycetes</taxon>
        <taxon>Olpidiales</taxon>
        <taxon>Olpidiaceae</taxon>
        <taxon>Olpidium</taxon>
    </lineage>
</organism>
<dbReference type="OrthoDB" id="5186at2759"/>
<evidence type="ECO:0000256" key="3">
    <source>
        <dbReference type="SAM" id="MobiDB-lite"/>
    </source>
</evidence>
<accession>A0A8H8DHX8</accession>
<sequence>MEIEEPDRGPNDRSDGDEGSEGELGQAEGGDLPDESASEDEADGDLGASATEALEDDSKADEKEDADREDGHADRTELDVAGEMQPENAAPNAAQHDGEPSTNAPFGAQGKQGSLSNQLPLSSGQDEADEEAAEAGADGLEGGRKEHRPTQTAKQERENLPNPHRSLAEALQRWRKRLNAMDAAEQNVDDEGDGDRAEKMDESVDFEYLQNDQAADDAATLGAADEKQMNERRQNAAQDNECCDEGHEGPQDSVDDMETDELKPNGADPSIETTCASRLPEVEPPAVNSLRAEANQPHLGEENADAETLAEGNARVGGVRPKSFSEKSSVGGGEARDVLPLEPEESEQMRRELESQLAAWRSSGRDASEARTLWQKYDALTHELAFHLCEQLRLILEPTQATKLRGDYRTGKRLNMKKVIPYIASGFRKDKIWLRRTKPSKRQYQVLIAVDDSKSMADLQSIQLAYETLALVAKAMAQLEVGQVGVASFGEHFRLVHPFDRPFTADAGADVLRQFTFSQQLTNVRDFMDTSLRVLERERRTRGGGGDLWQLELIISDGVCDDHDRLRALVRAAAEKRVMVVFIIVDNRDERSSIVELRDVSYKTVDGKVTLTMTNYLETFPFDFYVVLRDVHALPEVLADALRQYFALVSGQL</sequence>
<dbReference type="SUPFAM" id="SSF53300">
    <property type="entry name" value="vWA-like"/>
    <property type="match status" value="1"/>
</dbReference>
<keyword evidence="2" id="KW-0067">ATP-binding</keyword>
<dbReference type="GO" id="GO:0000055">
    <property type="term" value="P:ribosomal large subunit export from nucleus"/>
    <property type="evidence" value="ECO:0007669"/>
    <property type="project" value="TreeGrafter"/>
</dbReference>
<reference evidence="5 6" key="1">
    <citation type="journal article" name="Sci. Rep.">
        <title>Genome-scale phylogenetic analyses confirm Olpidium as the closest living zoosporic fungus to the non-flagellated, terrestrial fungi.</title>
        <authorList>
            <person name="Chang Y."/>
            <person name="Rochon D."/>
            <person name="Sekimoto S."/>
            <person name="Wang Y."/>
            <person name="Chovatia M."/>
            <person name="Sandor L."/>
            <person name="Salamov A."/>
            <person name="Grigoriev I.V."/>
            <person name="Stajich J.E."/>
            <person name="Spatafora J.W."/>
        </authorList>
    </citation>
    <scope>NUCLEOTIDE SEQUENCE [LARGE SCALE GENOMIC DNA]</scope>
    <source>
        <strain evidence="5">S191</strain>
    </source>
</reference>
<dbReference type="InterPro" id="IPR036465">
    <property type="entry name" value="vWFA_dom_sf"/>
</dbReference>
<dbReference type="GO" id="GO:0005524">
    <property type="term" value="F:ATP binding"/>
    <property type="evidence" value="ECO:0007669"/>
    <property type="project" value="UniProtKB-KW"/>
</dbReference>
<feature type="compositionally biased region" description="Low complexity" evidence="3">
    <location>
        <begin position="212"/>
        <end position="223"/>
    </location>
</feature>
<feature type="compositionally biased region" description="Acidic residues" evidence="3">
    <location>
        <begin position="31"/>
        <end position="44"/>
    </location>
</feature>
<name>A0A8H8DHX8_9FUNG</name>
<dbReference type="GO" id="GO:0000027">
    <property type="term" value="P:ribosomal large subunit assembly"/>
    <property type="evidence" value="ECO:0007669"/>
    <property type="project" value="TreeGrafter"/>
</dbReference>
<feature type="domain" description="VWFA" evidence="4">
    <location>
        <begin position="445"/>
        <end position="642"/>
    </location>
</feature>
<feature type="compositionally biased region" description="Basic and acidic residues" evidence="3">
    <location>
        <begin position="1"/>
        <end position="16"/>
    </location>
</feature>
<dbReference type="PANTHER" id="PTHR48103">
    <property type="entry name" value="MIDASIN-RELATED"/>
    <property type="match status" value="1"/>
</dbReference>
<gene>
    <name evidence="5" type="ORF">BJ554DRAFT_706</name>
</gene>
<evidence type="ECO:0000256" key="1">
    <source>
        <dbReference type="ARBA" id="ARBA00022741"/>
    </source>
</evidence>